<dbReference type="InterPro" id="IPR036388">
    <property type="entry name" value="WH-like_DNA-bd_sf"/>
</dbReference>
<accession>A0A4Q2RWP6</accession>
<dbReference type="InterPro" id="IPR000838">
    <property type="entry name" value="RNA_pol_sigma70_ECF_CS"/>
</dbReference>
<dbReference type="GO" id="GO:0006950">
    <property type="term" value="P:response to stress"/>
    <property type="evidence" value="ECO:0007669"/>
    <property type="project" value="UniProtKB-ARBA"/>
</dbReference>
<evidence type="ECO:0000256" key="2">
    <source>
        <dbReference type="ARBA" id="ARBA00023015"/>
    </source>
</evidence>
<dbReference type="GO" id="GO:0006352">
    <property type="term" value="P:DNA-templated transcription initiation"/>
    <property type="evidence" value="ECO:0007669"/>
    <property type="project" value="InterPro"/>
</dbReference>
<dbReference type="OrthoDB" id="5243766at2"/>
<dbReference type="Proteomes" id="UP000294071">
    <property type="component" value="Unassembled WGS sequence"/>
</dbReference>
<dbReference type="SUPFAM" id="SSF88946">
    <property type="entry name" value="Sigma2 domain of RNA polymerase sigma factors"/>
    <property type="match status" value="1"/>
</dbReference>
<evidence type="ECO:0000256" key="4">
    <source>
        <dbReference type="ARBA" id="ARBA00023125"/>
    </source>
</evidence>
<dbReference type="InterPro" id="IPR007627">
    <property type="entry name" value="RNA_pol_sigma70_r2"/>
</dbReference>
<evidence type="ECO:0000256" key="5">
    <source>
        <dbReference type="ARBA" id="ARBA00023163"/>
    </source>
</evidence>
<protein>
    <recommendedName>
        <fullName evidence="6">RNA polymerase sigma factor</fullName>
    </recommendedName>
</protein>
<dbReference type="EMBL" id="SDWT01000001">
    <property type="protein sequence ID" value="RYB93418.1"/>
    <property type="molecule type" value="Genomic_DNA"/>
</dbReference>
<keyword evidence="5 6" id="KW-0804">Transcription</keyword>
<dbReference type="Pfam" id="PF04542">
    <property type="entry name" value="Sigma70_r2"/>
    <property type="match status" value="1"/>
</dbReference>
<gene>
    <name evidence="9" type="ORF">EUA93_02995</name>
</gene>
<sequence length="188" mass="21136">MSEFEGRDDVRSLASRLVAGEESALEAIFDRWSALVHTFALRALADHHDAEEVTQQVFVAAWQGRHTLVPTPGALPAWLLGIARHKVADVRAARARDVRKVTRVAAVPDPVTVVDDELVDRVVVRQVVEEMPDPRRTILRLAFWGDLTHNQIADRTELPLGTVKSHLRRGLLELHRRLEEVRDDPSSS</sequence>
<dbReference type="Gene3D" id="1.10.1740.10">
    <property type="match status" value="1"/>
</dbReference>
<dbReference type="GO" id="GO:0003677">
    <property type="term" value="F:DNA binding"/>
    <property type="evidence" value="ECO:0007669"/>
    <property type="project" value="UniProtKB-KW"/>
</dbReference>
<proteinExistence type="inferred from homology"/>
<dbReference type="NCBIfam" id="TIGR02937">
    <property type="entry name" value="sigma70-ECF"/>
    <property type="match status" value="1"/>
</dbReference>
<feature type="domain" description="RNA polymerase sigma-70 region 2" evidence="7">
    <location>
        <begin position="29"/>
        <end position="95"/>
    </location>
</feature>
<name>A0A4Q2RWP6_9ACTN</name>
<keyword evidence="2 6" id="KW-0805">Transcription regulation</keyword>
<evidence type="ECO:0000313" key="9">
    <source>
        <dbReference type="EMBL" id="RYB93418.1"/>
    </source>
</evidence>
<dbReference type="AlphaFoldDB" id="A0A4Q2RWP6"/>
<keyword evidence="10" id="KW-1185">Reference proteome</keyword>
<keyword evidence="3 6" id="KW-0731">Sigma factor</keyword>
<organism evidence="9 10">
    <name type="scientific">Nocardioides oleivorans</name>
    <dbReference type="NCBI Taxonomy" id="273676"/>
    <lineage>
        <taxon>Bacteria</taxon>
        <taxon>Bacillati</taxon>
        <taxon>Actinomycetota</taxon>
        <taxon>Actinomycetes</taxon>
        <taxon>Propionibacteriales</taxon>
        <taxon>Nocardioidaceae</taxon>
        <taxon>Nocardioides</taxon>
    </lineage>
</organism>
<evidence type="ECO:0000259" key="8">
    <source>
        <dbReference type="Pfam" id="PF08281"/>
    </source>
</evidence>
<dbReference type="PROSITE" id="PS01063">
    <property type="entry name" value="SIGMA70_ECF"/>
    <property type="match status" value="1"/>
</dbReference>
<dbReference type="PANTHER" id="PTHR43133">
    <property type="entry name" value="RNA POLYMERASE ECF-TYPE SIGMA FACTO"/>
    <property type="match status" value="1"/>
</dbReference>
<evidence type="ECO:0000256" key="1">
    <source>
        <dbReference type="ARBA" id="ARBA00010641"/>
    </source>
</evidence>
<comment type="caution">
    <text evidence="9">The sequence shown here is derived from an EMBL/GenBank/DDBJ whole genome shotgun (WGS) entry which is preliminary data.</text>
</comment>
<dbReference type="InterPro" id="IPR039425">
    <property type="entry name" value="RNA_pol_sigma-70-like"/>
</dbReference>
<comment type="similarity">
    <text evidence="1 6">Belongs to the sigma-70 factor family. ECF subfamily.</text>
</comment>
<dbReference type="InterPro" id="IPR014284">
    <property type="entry name" value="RNA_pol_sigma-70_dom"/>
</dbReference>
<dbReference type="Pfam" id="PF08281">
    <property type="entry name" value="Sigma70_r4_2"/>
    <property type="match status" value="1"/>
</dbReference>
<dbReference type="PANTHER" id="PTHR43133:SF62">
    <property type="entry name" value="RNA POLYMERASE SIGMA FACTOR SIGZ"/>
    <property type="match status" value="1"/>
</dbReference>
<keyword evidence="4 6" id="KW-0238">DNA-binding</keyword>
<dbReference type="GO" id="GO:0016987">
    <property type="term" value="F:sigma factor activity"/>
    <property type="evidence" value="ECO:0007669"/>
    <property type="project" value="UniProtKB-KW"/>
</dbReference>
<evidence type="ECO:0000256" key="3">
    <source>
        <dbReference type="ARBA" id="ARBA00023082"/>
    </source>
</evidence>
<dbReference type="RefSeq" id="WP_129398609.1">
    <property type="nucleotide sequence ID" value="NZ_SDWT01000001.1"/>
</dbReference>
<dbReference type="InterPro" id="IPR013249">
    <property type="entry name" value="RNA_pol_sigma70_r4_t2"/>
</dbReference>
<dbReference type="Gene3D" id="1.10.10.10">
    <property type="entry name" value="Winged helix-like DNA-binding domain superfamily/Winged helix DNA-binding domain"/>
    <property type="match status" value="1"/>
</dbReference>
<evidence type="ECO:0000259" key="7">
    <source>
        <dbReference type="Pfam" id="PF04542"/>
    </source>
</evidence>
<reference evidence="9 10" key="1">
    <citation type="submission" date="2019-01" db="EMBL/GenBank/DDBJ databases">
        <title>Novel species of Nocardioides.</title>
        <authorList>
            <person name="Liu Q."/>
            <person name="Xin Y.-H."/>
        </authorList>
    </citation>
    <scope>NUCLEOTIDE SEQUENCE [LARGE SCALE GENOMIC DNA]</scope>
    <source>
        <strain evidence="9 10">CGMCC 4.6882</strain>
    </source>
</reference>
<evidence type="ECO:0000313" key="10">
    <source>
        <dbReference type="Proteomes" id="UP000294071"/>
    </source>
</evidence>
<evidence type="ECO:0000256" key="6">
    <source>
        <dbReference type="RuleBase" id="RU000716"/>
    </source>
</evidence>
<dbReference type="SUPFAM" id="SSF88659">
    <property type="entry name" value="Sigma3 and sigma4 domains of RNA polymerase sigma factors"/>
    <property type="match status" value="1"/>
</dbReference>
<dbReference type="InterPro" id="IPR013325">
    <property type="entry name" value="RNA_pol_sigma_r2"/>
</dbReference>
<dbReference type="InterPro" id="IPR013324">
    <property type="entry name" value="RNA_pol_sigma_r3/r4-like"/>
</dbReference>
<feature type="domain" description="RNA polymerase sigma factor 70 region 4 type 2" evidence="8">
    <location>
        <begin position="124"/>
        <end position="174"/>
    </location>
</feature>